<keyword evidence="3" id="KW-1185">Reference proteome</keyword>
<dbReference type="KEGG" id="amq:AMETH_5365"/>
<dbReference type="Proteomes" id="UP000062973">
    <property type="component" value="Chromosome"/>
</dbReference>
<name>A0A076N632_AMYME</name>
<dbReference type="STRING" id="1068978.AMETH_5365"/>
<accession>A0A076N632</accession>
<dbReference type="Pfam" id="PF11175">
    <property type="entry name" value="DUF2961"/>
    <property type="match status" value="1"/>
</dbReference>
<evidence type="ECO:0008006" key="4">
    <source>
        <dbReference type="Google" id="ProtNLM"/>
    </source>
</evidence>
<protein>
    <recommendedName>
        <fullName evidence="4">DUF2961 domain-containing protein</fullName>
    </recommendedName>
</protein>
<dbReference type="HOGENOM" id="CLU_039495_0_0_11"/>
<dbReference type="OrthoDB" id="2518538at2"/>
<dbReference type="EMBL" id="CP009110">
    <property type="protein sequence ID" value="AIJ25457.1"/>
    <property type="molecule type" value="Genomic_DNA"/>
</dbReference>
<organism evidence="2 3">
    <name type="scientific">Amycolatopsis methanolica 239</name>
    <dbReference type="NCBI Taxonomy" id="1068978"/>
    <lineage>
        <taxon>Bacteria</taxon>
        <taxon>Bacillati</taxon>
        <taxon>Actinomycetota</taxon>
        <taxon>Actinomycetes</taxon>
        <taxon>Pseudonocardiales</taxon>
        <taxon>Pseudonocardiaceae</taxon>
        <taxon>Amycolatopsis</taxon>
        <taxon>Amycolatopsis methanolica group</taxon>
    </lineage>
</organism>
<dbReference type="PATRIC" id="fig|1068978.7.peg.5757"/>
<dbReference type="InterPro" id="IPR021345">
    <property type="entry name" value="DUF2961"/>
</dbReference>
<evidence type="ECO:0000256" key="1">
    <source>
        <dbReference type="SAM" id="MobiDB-lite"/>
    </source>
</evidence>
<sequence length="334" mass="36184">MFDVTDLTRVTPVLDSRAVTFENPTGERGAGGRAGDGRKGAPSRVIEGGERVTLADLAGPGTIRHIWMTFPPDRPARMRAVHLEVRYGGLSYPSVSVPCLDFFGSPHGRPVAYSSALTSMPEARGFNSYVPMAFGERIHIDLVNGNPDPIVLYFQIDYTLGESASGRLHVGFRRENPTVSKRDFVVTEGLRGPGRFLGWVGGVRPIDGGQWYGEGEVKVYRDGDREFPTICGTGLEDYVGSAWGMGPHAGLYAGAPLEVPGRGPIPKYVGFYRWHVLDPIMFSTDLQVTLQQIGADRGGLVERVDDYCAAAFTVCERAQPVPPVDVAAAVADLE</sequence>
<feature type="region of interest" description="Disordered" evidence="1">
    <location>
        <begin position="19"/>
        <end position="44"/>
    </location>
</feature>
<dbReference type="Gene3D" id="2.60.120.1390">
    <property type="match status" value="1"/>
</dbReference>
<dbReference type="eggNOG" id="COG4030">
    <property type="taxonomic scope" value="Bacteria"/>
</dbReference>
<reference evidence="2 3" key="1">
    <citation type="submission" date="2014-07" db="EMBL/GenBank/DDBJ databases">
        <title>Whole Genome Sequence of the Amycolatopsis methanolica 239.</title>
        <authorList>
            <person name="Tang B."/>
        </authorList>
    </citation>
    <scope>NUCLEOTIDE SEQUENCE [LARGE SCALE GENOMIC DNA]</scope>
    <source>
        <strain evidence="2 3">239</strain>
    </source>
</reference>
<gene>
    <name evidence="2" type="ORF">AMETH_5365</name>
</gene>
<evidence type="ECO:0000313" key="2">
    <source>
        <dbReference type="EMBL" id="AIJ25457.1"/>
    </source>
</evidence>
<dbReference type="AlphaFoldDB" id="A0A076N632"/>
<dbReference type="RefSeq" id="WP_017984300.1">
    <property type="nucleotide sequence ID" value="NZ_AQUL01000001.1"/>
</dbReference>
<evidence type="ECO:0000313" key="3">
    <source>
        <dbReference type="Proteomes" id="UP000062973"/>
    </source>
</evidence>
<proteinExistence type="predicted"/>